<name>A0A080ZUU5_PHYNI</name>
<dbReference type="EMBL" id="ANJA01002338">
    <property type="protein sequence ID" value="ETO70406.1"/>
    <property type="molecule type" value="Genomic_DNA"/>
</dbReference>
<feature type="signal peptide" evidence="2">
    <location>
        <begin position="1"/>
        <end position="25"/>
    </location>
</feature>
<gene>
    <name evidence="3" type="ORF">F444_13110</name>
</gene>
<evidence type="ECO:0008006" key="5">
    <source>
        <dbReference type="Google" id="ProtNLM"/>
    </source>
</evidence>
<feature type="compositionally biased region" description="Low complexity" evidence="1">
    <location>
        <begin position="316"/>
        <end position="355"/>
    </location>
</feature>
<reference evidence="3 4" key="1">
    <citation type="submission" date="2013-11" db="EMBL/GenBank/DDBJ databases">
        <title>The Genome Sequence of Phytophthora parasitica P1976.</title>
        <authorList>
            <consortium name="The Broad Institute Genomics Platform"/>
            <person name="Russ C."/>
            <person name="Tyler B."/>
            <person name="Panabieres F."/>
            <person name="Shan W."/>
            <person name="Tripathy S."/>
            <person name="Grunwald N."/>
            <person name="Machado M."/>
            <person name="Johnson C.S."/>
            <person name="Walker B."/>
            <person name="Young S."/>
            <person name="Zeng Q."/>
            <person name="Gargeya S."/>
            <person name="Fitzgerald M."/>
            <person name="Haas B."/>
            <person name="Abouelleil A."/>
            <person name="Allen A.W."/>
            <person name="Alvarado L."/>
            <person name="Arachchi H.M."/>
            <person name="Berlin A.M."/>
            <person name="Chapman S.B."/>
            <person name="Gainer-Dewar J."/>
            <person name="Goldberg J."/>
            <person name="Griggs A."/>
            <person name="Gujja S."/>
            <person name="Hansen M."/>
            <person name="Howarth C."/>
            <person name="Imamovic A."/>
            <person name="Ireland A."/>
            <person name="Larimer J."/>
            <person name="McCowan C."/>
            <person name="Murphy C."/>
            <person name="Pearson M."/>
            <person name="Poon T.W."/>
            <person name="Priest M."/>
            <person name="Roberts A."/>
            <person name="Saif S."/>
            <person name="Shea T."/>
            <person name="Sisk P."/>
            <person name="Sykes S."/>
            <person name="Wortman J."/>
            <person name="Nusbaum C."/>
            <person name="Birren B."/>
        </authorList>
    </citation>
    <scope>NUCLEOTIDE SEQUENCE [LARGE SCALE GENOMIC DNA]</scope>
    <source>
        <strain evidence="3 4">P1976</strain>
    </source>
</reference>
<dbReference type="AlphaFoldDB" id="A0A080ZUU5"/>
<protein>
    <recommendedName>
        <fullName evidence="5">Auto-transporter adhesin head GIN domain-containing protein</fullName>
    </recommendedName>
</protein>
<dbReference type="PANTHER" id="PTHR39200">
    <property type="entry name" value="HYPOTHETICAL EXPORTED PROTEIN"/>
    <property type="match status" value="1"/>
</dbReference>
<evidence type="ECO:0000256" key="2">
    <source>
        <dbReference type="SAM" id="SignalP"/>
    </source>
</evidence>
<feature type="chain" id="PRO_5001753582" description="Auto-transporter adhesin head GIN domain-containing protein" evidence="2">
    <location>
        <begin position="26"/>
        <end position="390"/>
    </location>
</feature>
<keyword evidence="2" id="KW-0732">Signal</keyword>
<feature type="region of interest" description="Disordered" evidence="1">
    <location>
        <begin position="57"/>
        <end position="83"/>
    </location>
</feature>
<dbReference type="PANTHER" id="PTHR39200:SF1">
    <property type="entry name" value="AUTO-TRANSPORTER ADHESIN HEAD GIN DOMAIN-CONTAINING PROTEIN-RELATED"/>
    <property type="match status" value="1"/>
</dbReference>
<evidence type="ECO:0000313" key="3">
    <source>
        <dbReference type="EMBL" id="ETO70406.1"/>
    </source>
</evidence>
<comment type="caution">
    <text evidence="3">The sequence shown here is derived from an EMBL/GenBank/DDBJ whole genome shotgun (WGS) entry which is preliminary data.</text>
</comment>
<organism evidence="3 4">
    <name type="scientific">Phytophthora nicotianae P1976</name>
    <dbReference type="NCBI Taxonomy" id="1317066"/>
    <lineage>
        <taxon>Eukaryota</taxon>
        <taxon>Sar</taxon>
        <taxon>Stramenopiles</taxon>
        <taxon>Oomycota</taxon>
        <taxon>Peronosporomycetes</taxon>
        <taxon>Peronosporales</taxon>
        <taxon>Peronosporaceae</taxon>
        <taxon>Phytophthora</taxon>
    </lineage>
</organism>
<feature type="region of interest" description="Disordered" evidence="1">
    <location>
        <begin position="282"/>
        <end position="362"/>
    </location>
</feature>
<sequence length="390" mass="41059">MVSIARLPLAFLLFVLVATLTRIGADSDFSVSSASTESVDSSTENVNFVKQWTLTATNSHNDGDNDDNDDDDSDDSSDDGDKIDSIKLQLPGRVFISYSSNLPAGVLGYVNVSGDSQSVVDTVKVSSNDDDEELEVKYDGRSNSSTGYLLTEIFLATSNIVDDVEIESTAEVVIEDGVLFASNTNKEVQIKAKHSSVVYVSSSPMSLQDLKLELSDSATLQLSTDSITLREDGQFQAHDRSSINVLTSSLTVDDLDLDAENSGTICISATEVKARNYDGQDRSRISLPNASSKYTSTGTASCDEVSIPSREPGCVSSSACSSTTSTSTTSTSTPSSSSTSTTTSAPSSSTTASSSDAIRTSEQTSDAVASTKFYVVGMALTTGLLMAISL</sequence>
<feature type="compositionally biased region" description="Polar residues" evidence="1">
    <location>
        <begin position="286"/>
        <end position="300"/>
    </location>
</feature>
<proteinExistence type="predicted"/>
<evidence type="ECO:0000313" key="4">
    <source>
        <dbReference type="Proteomes" id="UP000028582"/>
    </source>
</evidence>
<feature type="compositionally biased region" description="Acidic residues" evidence="1">
    <location>
        <begin position="64"/>
        <end position="78"/>
    </location>
</feature>
<dbReference type="OrthoDB" id="125934at2759"/>
<accession>A0A080ZUU5</accession>
<evidence type="ECO:0000256" key="1">
    <source>
        <dbReference type="SAM" id="MobiDB-lite"/>
    </source>
</evidence>
<dbReference type="Proteomes" id="UP000028582">
    <property type="component" value="Unassembled WGS sequence"/>
</dbReference>